<protein>
    <recommendedName>
        <fullName evidence="2">Coenzyme Q-binding protein COQ10 START domain-containing protein</fullName>
    </recommendedName>
</protein>
<dbReference type="SUPFAM" id="SSF55961">
    <property type="entry name" value="Bet v1-like"/>
    <property type="match status" value="1"/>
</dbReference>
<evidence type="ECO:0008006" key="2">
    <source>
        <dbReference type="Google" id="ProtNLM"/>
    </source>
</evidence>
<dbReference type="EMBL" id="BARS01010126">
    <property type="protein sequence ID" value="GAF90054.1"/>
    <property type="molecule type" value="Genomic_DNA"/>
</dbReference>
<dbReference type="InterPro" id="IPR023393">
    <property type="entry name" value="START-like_dom_sf"/>
</dbReference>
<sequence>MATVSKSITINAPIEKVFKYTTDQTNLPEIWPSLVENKVVERLPNGGTKAQFVYKMAGMRFEGISIDTEFIPNQRVVSKTEGGVESEITWEYQSEGEATKVTFSAEYTVPIPLIGKLAETFIVKLNENEAETILANLKARMEA</sequence>
<accession>X0TA30</accession>
<evidence type="ECO:0000313" key="1">
    <source>
        <dbReference type="EMBL" id="GAF90054.1"/>
    </source>
</evidence>
<proteinExistence type="predicted"/>
<dbReference type="InterPro" id="IPR019587">
    <property type="entry name" value="Polyketide_cyclase/dehydratase"/>
</dbReference>
<dbReference type="Pfam" id="PF10604">
    <property type="entry name" value="Polyketide_cyc2"/>
    <property type="match status" value="1"/>
</dbReference>
<dbReference type="Gene3D" id="3.30.530.20">
    <property type="match status" value="1"/>
</dbReference>
<name>X0TA30_9ZZZZ</name>
<dbReference type="AlphaFoldDB" id="X0TA30"/>
<gene>
    <name evidence="1" type="ORF">S01H1_18867</name>
</gene>
<organism evidence="1">
    <name type="scientific">marine sediment metagenome</name>
    <dbReference type="NCBI Taxonomy" id="412755"/>
    <lineage>
        <taxon>unclassified sequences</taxon>
        <taxon>metagenomes</taxon>
        <taxon>ecological metagenomes</taxon>
    </lineage>
</organism>
<reference evidence="1" key="1">
    <citation type="journal article" date="2014" name="Front. Microbiol.">
        <title>High frequency of phylogenetically diverse reductive dehalogenase-homologous genes in deep subseafloor sedimentary metagenomes.</title>
        <authorList>
            <person name="Kawai M."/>
            <person name="Futagami T."/>
            <person name="Toyoda A."/>
            <person name="Takaki Y."/>
            <person name="Nishi S."/>
            <person name="Hori S."/>
            <person name="Arai W."/>
            <person name="Tsubouchi T."/>
            <person name="Morono Y."/>
            <person name="Uchiyama I."/>
            <person name="Ito T."/>
            <person name="Fujiyama A."/>
            <person name="Inagaki F."/>
            <person name="Takami H."/>
        </authorList>
    </citation>
    <scope>NUCLEOTIDE SEQUENCE</scope>
    <source>
        <strain evidence="1">Expedition CK06-06</strain>
    </source>
</reference>
<comment type="caution">
    <text evidence="1">The sequence shown here is derived from an EMBL/GenBank/DDBJ whole genome shotgun (WGS) entry which is preliminary data.</text>
</comment>